<dbReference type="EMBL" id="CACTIH010003632">
    <property type="protein sequence ID" value="CAA2979693.1"/>
    <property type="molecule type" value="Genomic_DNA"/>
</dbReference>
<evidence type="ECO:0000313" key="1">
    <source>
        <dbReference type="EMBL" id="CAA2979693.1"/>
    </source>
</evidence>
<gene>
    <name evidence="1" type="ORF">OLEA9_A104260</name>
</gene>
<reference evidence="1 2" key="1">
    <citation type="submission" date="2019-12" db="EMBL/GenBank/DDBJ databases">
        <authorList>
            <person name="Alioto T."/>
            <person name="Alioto T."/>
            <person name="Gomez Garrido J."/>
        </authorList>
    </citation>
    <scope>NUCLEOTIDE SEQUENCE [LARGE SCALE GENOMIC DNA]</scope>
</reference>
<accession>A0A8S0RIZ1</accession>
<dbReference type="AlphaFoldDB" id="A0A8S0RIZ1"/>
<organism evidence="1 2">
    <name type="scientific">Olea europaea subsp. europaea</name>
    <dbReference type="NCBI Taxonomy" id="158383"/>
    <lineage>
        <taxon>Eukaryota</taxon>
        <taxon>Viridiplantae</taxon>
        <taxon>Streptophyta</taxon>
        <taxon>Embryophyta</taxon>
        <taxon>Tracheophyta</taxon>
        <taxon>Spermatophyta</taxon>
        <taxon>Magnoliopsida</taxon>
        <taxon>eudicotyledons</taxon>
        <taxon>Gunneridae</taxon>
        <taxon>Pentapetalae</taxon>
        <taxon>asterids</taxon>
        <taxon>lamiids</taxon>
        <taxon>Lamiales</taxon>
        <taxon>Oleaceae</taxon>
        <taxon>Oleeae</taxon>
        <taxon>Olea</taxon>
    </lineage>
</organism>
<proteinExistence type="predicted"/>
<dbReference type="Gramene" id="OE9A104260T1">
    <property type="protein sequence ID" value="OE9A104260C1"/>
    <property type="gene ID" value="OE9A104260"/>
</dbReference>
<sequence>MIVHRILEMFRLSHKARGLPYACLIPGFGVSFLNEVHKRVPLPIGQLSIAQTDIASLQMNAAVVETNVQWMRWHWEDGFDSEEATNSD</sequence>
<keyword evidence="2" id="KW-1185">Reference proteome</keyword>
<dbReference type="Proteomes" id="UP000594638">
    <property type="component" value="Unassembled WGS sequence"/>
</dbReference>
<protein>
    <submittedName>
        <fullName evidence="1">Uncharacterized protein</fullName>
    </submittedName>
</protein>
<evidence type="ECO:0000313" key="2">
    <source>
        <dbReference type="Proteomes" id="UP000594638"/>
    </source>
</evidence>
<name>A0A8S0RIZ1_OLEEU</name>
<comment type="caution">
    <text evidence="1">The sequence shown here is derived from an EMBL/GenBank/DDBJ whole genome shotgun (WGS) entry which is preliminary data.</text>
</comment>